<evidence type="ECO:0000313" key="2">
    <source>
        <dbReference type="EMBL" id="MBK9796691.1"/>
    </source>
</evidence>
<reference evidence="2" key="1">
    <citation type="submission" date="2020-10" db="EMBL/GenBank/DDBJ databases">
        <title>Connecting structure to function with the recovery of over 1000 high-quality activated sludge metagenome-assembled genomes encoding full-length rRNA genes using long-read sequencing.</title>
        <authorList>
            <person name="Singleton C.M."/>
            <person name="Petriglieri F."/>
            <person name="Kristensen J.M."/>
            <person name="Kirkegaard R.H."/>
            <person name="Michaelsen T.Y."/>
            <person name="Andersen M.H."/>
            <person name="Karst S.M."/>
            <person name="Dueholm M.S."/>
            <person name="Nielsen P.H."/>
            <person name="Albertsen M."/>
        </authorList>
    </citation>
    <scope>NUCLEOTIDE SEQUENCE</scope>
    <source>
        <strain evidence="2">Skiv_18-Q3-R9-52_MAXAC.067</strain>
    </source>
</reference>
<proteinExistence type="predicted"/>
<comment type="caution">
    <text evidence="2">The sequence shown here is derived from an EMBL/GenBank/DDBJ whole genome shotgun (WGS) entry which is preliminary data.</text>
</comment>
<organism evidence="2 3">
    <name type="scientific">Candidatus Geothrix skivensis</name>
    <dbReference type="NCBI Taxonomy" id="2954439"/>
    <lineage>
        <taxon>Bacteria</taxon>
        <taxon>Pseudomonadati</taxon>
        <taxon>Acidobacteriota</taxon>
        <taxon>Holophagae</taxon>
        <taxon>Holophagales</taxon>
        <taxon>Holophagaceae</taxon>
        <taxon>Geothrix</taxon>
    </lineage>
</organism>
<accession>A0A9D7SIQ1</accession>
<sequence length="135" mass="14268">MMIPLGGLTLRLMLRAILAIGLLLGSGAAGWTPALADAHESCCCGTLPGAVDRCPCPKPEGNRTPSSNACVKQAVSQAALAVRQAQGQRRVEPRPEPATWARDAARPEPTGLSIPARGRDPDLGRHLARLETFRI</sequence>
<name>A0A9D7SIQ1_9BACT</name>
<evidence type="ECO:0000313" key="3">
    <source>
        <dbReference type="Proteomes" id="UP000886657"/>
    </source>
</evidence>
<gene>
    <name evidence="2" type="ORF">IPP58_09370</name>
</gene>
<dbReference type="EMBL" id="JADKIO010000006">
    <property type="protein sequence ID" value="MBK9796691.1"/>
    <property type="molecule type" value="Genomic_DNA"/>
</dbReference>
<evidence type="ECO:0000256" key="1">
    <source>
        <dbReference type="SAM" id="MobiDB-lite"/>
    </source>
</evidence>
<feature type="region of interest" description="Disordered" evidence="1">
    <location>
        <begin position="83"/>
        <end position="120"/>
    </location>
</feature>
<dbReference type="Proteomes" id="UP000886657">
    <property type="component" value="Unassembled WGS sequence"/>
</dbReference>
<protein>
    <submittedName>
        <fullName evidence="2">Uncharacterized protein</fullName>
    </submittedName>
</protein>
<dbReference type="AlphaFoldDB" id="A0A9D7SIQ1"/>